<evidence type="ECO:0000313" key="2">
    <source>
        <dbReference type="EMBL" id="ANF57250.1"/>
    </source>
</evidence>
<dbReference type="STRING" id="376489.A5892_07045"/>
<dbReference type="EMBL" id="CP015243">
    <property type="protein sequence ID" value="ANF57250.1"/>
    <property type="molecule type" value="Genomic_DNA"/>
</dbReference>
<organism evidence="2 3">
    <name type="scientific">Halotalea alkalilenta</name>
    <dbReference type="NCBI Taxonomy" id="376489"/>
    <lineage>
        <taxon>Bacteria</taxon>
        <taxon>Pseudomonadati</taxon>
        <taxon>Pseudomonadota</taxon>
        <taxon>Gammaproteobacteria</taxon>
        <taxon>Oceanospirillales</taxon>
        <taxon>Halomonadaceae</taxon>
        <taxon>Halotalea</taxon>
    </lineage>
</organism>
<dbReference type="KEGG" id="haa:A5892_07045"/>
<keyword evidence="3" id="KW-1185">Reference proteome</keyword>
<sequence length="352" mass="39006">MSLELLDDVAVHHADGTLLLEQCKSALSHNALSDWSEDFWKALANWIELIESGKVDAAKTSFQLYVTPPRTGKVSSTMHATSEPLATHALVKDVEKKLKARAQPPKCAAHIEKFLGASEACRDALVARFSAISADVDPIEPLRTLLAPAVPATSIDIICQSAIGIAKEWADQRLRQGGAAQISVADFRRNFHAFIQRNNLPGYLPTFTAALTASDAQTVLKNRPIFIRQLQLVEATEEQQLRAASDFMRTSGDKATWAEQGLVYDGSFDDWEESLVRRHAAIQGEVNDVFADKTKIIQGRTVYNRCSILDLPLDSRALPGHFTHGSFNDLAERRLLGWHSEHKDLLDKDDQE</sequence>
<dbReference type="Proteomes" id="UP000077875">
    <property type="component" value="Chromosome"/>
</dbReference>
<evidence type="ECO:0000313" key="3">
    <source>
        <dbReference type="Proteomes" id="UP000077875"/>
    </source>
</evidence>
<proteinExistence type="predicted"/>
<protein>
    <recommendedName>
        <fullName evidence="1">ABC-three component systems C-terminal domain-containing protein</fullName>
    </recommendedName>
</protein>
<dbReference type="RefSeq" id="WP_064122206.1">
    <property type="nucleotide sequence ID" value="NZ_CP015243.1"/>
</dbReference>
<evidence type="ECO:0000259" key="1">
    <source>
        <dbReference type="Pfam" id="PF20283"/>
    </source>
</evidence>
<gene>
    <name evidence="2" type="ORF">A5892_07045</name>
</gene>
<dbReference type="AlphaFoldDB" id="A0A172YDB2"/>
<feature type="domain" description="ABC-three component systems C-terminal" evidence="1">
    <location>
        <begin position="226"/>
        <end position="345"/>
    </location>
</feature>
<dbReference type="Pfam" id="PF20283">
    <property type="entry name" value="CTD7"/>
    <property type="match status" value="1"/>
</dbReference>
<reference evidence="2 3" key="1">
    <citation type="submission" date="2016-04" db="EMBL/GenBank/DDBJ databases">
        <title>Complete Genome Sequence of Halotalea alkalilenta IHB B 13600.</title>
        <authorList>
            <person name="Swarnkar M.K."/>
            <person name="Sharma A."/>
            <person name="Kaushal K."/>
            <person name="Soni R."/>
            <person name="Rana S."/>
            <person name="Singh A.K."/>
            <person name="Gulati A."/>
        </authorList>
    </citation>
    <scope>NUCLEOTIDE SEQUENCE [LARGE SCALE GENOMIC DNA]</scope>
    <source>
        <strain evidence="2 3">IHB B 13600</strain>
    </source>
</reference>
<name>A0A172YDB2_9GAMM</name>
<accession>A0A172YDB2</accession>
<dbReference type="InterPro" id="IPR046913">
    <property type="entry name" value="ABC-3C_CTD7"/>
</dbReference>